<protein>
    <submittedName>
        <fullName evidence="2">Uncharacterized protein</fullName>
    </submittedName>
</protein>
<dbReference type="Proteomes" id="UP001292094">
    <property type="component" value="Unassembled WGS sequence"/>
</dbReference>
<feature type="compositionally biased region" description="Acidic residues" evidence="1">
    <location>
        <begin position="209"/>
        <end position="221"/>
    </location>
</feature>
<organism evidence="2 3">
    <name type="scientific">Petrolisthes manimaculis</name>
    <dbReference type="NCBI Taxonomy" id="1843537"/>
    <lineage>
        <taxon>Eukaryota</taxon>
        <taxon>Metazoa</taxon>
        <taxon>Ecdysozoa</taxon>
        <taxon>Arthropoda</taxon>
        <taxon>Crustacea</taxon>
        <taxon>Multicrustacea</taxon>
        <taxon>Malacostraca</taxon>
        <taxon>Eumalacostraca</taxon>
        <taxon>Eucarida</taxon>
        <taxon>Decapoda</taxon>
        <taxon>Pleocyemata</taxon>
        <taxon>Anomura</taxon>
        <taxon>Galatheoidea</taxon>
        <taxon>Porcellanidae</taxon>
        <taxon>Petrolisthes</taxon>
    </lineage>
</organism>
<dbReference type="EMBL" id="JAWZYT010002027">
    <property type="protein sequence ID" value="KAK4307185.1"/>
    <property type="molecule type" value="Genomic_DNA"/>
</dbReference>
<name>A0AAE1PEJ5_9EUCA</name>
<dbReference type="AlphaFoldDB" id="A0AAE1PEJ5"/>
<reference evidence="2" key="1">
    <citation type="submission" date="2023-11" db="EMBL/GenBank/DDBJ databases">
        <title>Genome assemblies of two species of porcelain crab, Petrolisthes cinctipes and Petrolisthes manimaculis (Anomura: Porcellanidae).</title>
        <authorList>
            <person name="Angst P."/>
        </authorList>
    </citation>
    <scope>NUCLEOTIDE SEQUENCE</scope>
    <source>
        <strain evidence="2">PB745_02</strain>
        <tissue evidence="2">Gill</tissue>
    </source>
</reference>
<feature type="compositionally biased region" description="Acidic residues" evidence="1">
    <location>
        <begin position="271"/>
        <end position="282"/>
    </location>
</feature>
<accession>A0AAE1PEJ5</accession>
<feature type="region of interest" description="Disordered" evidence="1">
    <location>
        <begin position="193"/>
        <end position="290"/>
    </location>
</feature>
<evidence type="ECO:0000313" key="3">
    <source>
        <dbReference type="Proteomes" id="UP001292094"/>
    </source>
</evidence>
<gene>
    <name evidence="2" type="ORF">Pmani_021036</name>
</gene>
<comment type="caution">
    <text evidence="2">The sequence shown here is derived from an EMBL/GenBank/DDBJ whole genome shotgun (WGS) entry which is preliminary data.</text>
</comment>
<evidence type="ECO:0000313" key="2">
    <source>
        <dbReference type="EMBL" id="KAK4307185.1"/>
    </source>
</evidence>
<evidence type="ECO:0000256" key="1">
    <source>
        <dbReference type="SAM" id="MobiDB-lite"/>
    </source>
</evidence>
<sequence>MGSSGEGGERWWQSSQLTPADLRQHAESWSLAADAATATLLQSISQRLVSRTHEVEGALERVVEEADRVLTSISNTNNAFHMLANTQFIENRTYQDDADVAKREKPEPKEKQVTVTEDEVLSKCRAALTDGLTLAGTCYDRHEIQDSDTEDEDSPDSPVPVYALVDPYEGRPLPLIIGSEGFLADDKVGLRDEVTSSDENSKATTLSPDETDNESGEDTRDETDRVALTPKTIPATSSRLTDDESDSDWTDDGGLAPMVISGRPQPPQLSSDEDDDDDDEDFFGPSSKARRSVLSLYSVPGLHFYAVFINSGTTG</sequence>
<keyword evidence="3" id="KW-1185">Reference proteome</keyword>
<proteinExistence type="predicted"/>